<gene>
    <name evidence="2" type="ORF">AVEN_118839_2</name>
</gene>
<proteinExistence type="predicted"/>
<name>A0A4Y1ZKR6_ARAVE</name>
<feature type="coiled-coil region" evidence="1">
    <location>
        <begin position="134"/>
        <end position="161"/>
    </location>
</feature>
<dbReference type="AlphaFoldDB" id="A0A4Y1ZKR6"/>
<reference evidence="2 3" key="1">
    <citation type="journal article" date="2019" name="Sci. Rep.">
        <title>Orb-weaving spider Araneus ventricosus genome elucidates the spidroin gene catalogue.</title>
        <authorList>
            <person name="Kono N."/>
            <person name="Nakamura H."/>
            <person name="Ohtoshi R."/>
            <person name="Moran D.A.P."/>
            <person name="Shinohara A."/>
            <person name="Yoshida Y."/>
            <person name="Fujiwara M."/>
            <person name="Mori M."/>
            <person name="Tomita M."/>
            <person name="Arakawa K."/>
        </authorList>
    </citation>
    <scope>NUCLEOTIDE SEQUENCE [LARGE SCALE GENOMIC DNA]</scope>
</reference>
<comment type="caution">
    <text evidence="2">The sequence shown here is derived from an EMBL/GenBank/DDBJ whole genome shotgun (WGS) entry which is preliminary data.</text>
</comment>
<organism evidence="2 3">
    <name type="scientific">Araneus ventricosus</name>
    <name type="common">Orbweaver spider</name>
    <name type="synonym">Epeira ventricosa</name>
    <dbReference type="NCBI Taxonomy" id="182803"/>
    <lineage>
        <taxon>Eukaryota</taxon>
        <taxon>Metazoa</taxon>
        <taxon>Ecdysozoa</taxon>
        <taxon>Arthropoda</taxon>
        <taxon>Chelicerata</taxon>
        <taxon>Arachnida</taxon>
        <taxon>Araneae</taxon>
        <taxon>Araneomorphae</taxon>
        <taxon>Entelegynae</taxon>
        <taxon>Araneoidea</taxon>
        <taxon>Araneidae</taxon>
        <taxon>Araneus</taxon>
    </lineage>
</organism>
<dbReference type="EMBL" id="BGPR01075258">
    <property type="protein sequence ID" value="GBL54394.1"/>
    <property type="molecule type" value="Genomic_DNA"/>
</dbReference>
<protein>
    <submittedName>
        <fullName evidence="2">Uncharacterized protein</fullName>
    </submittedName>
</protein>
<evidence type="ECO:0000256" key="1">
    <source>
        <dbReference type="SAM" id="Coils"/>
    </source>
</evidence>
<accession>A0A4Y1ZKR6</accession>
<sequence>MDQKNSASHISSLDRELNNNVISYTYFFQDFVFMIIALKEYLKRKHCSEETVSETTKLFNECLKLYEDRKKFEMGLKRSIIPLCSVLDALSRSYRKIVTGFGYFDYLQFLREYAKNLEEVHLVKRLAKSDNSLVKKMMESLNAQIENMDDWEEDFAQEEDRVLWHCVPFHADDLLWYVEDIYYDVSIPKDHKRANSKLIFQYVLFLQDFAMEMQYWHFVHAKVQQTPKEDKLWAYYGKLRGLAKLRRKYETSGEFLAKCNELSTLLKEIQRDREPPANQWHLYY</sequence>
<keyword evidence="1" id="KW-0175">Coiled coil</keyword>
<evidence type="ECO:0000313" key="3">
    <source>
        <dbReference type="Proteomes" id="UP000499080"/>
    </source>
</evidence>
<keyword evidence="3" id="KW-1185">Reference proteome</keyword>
<dbReference type="Proteomes" id="UP000499080">
    <property type="component" value="Unassembled WGS sequence"/>
</dbReference>
<evidence type="ECO:0000313" key="2">
    <source>
        <dbReference type="EMBL" id="GBL54394.1"/>
    </source>
</evidence>
<feature type="non-terminal residue" evidence="2">
    <location>
        <position position="284"/>
    </location>
</feature>